<dbReference type="RefSeq" id="WP_149471096.1">
    <property type="nucleotide sequence ID" value="NZ_QOKW01000022.1"/>
</dbReference>
<dbReference type="Proteomes" id="UP000480854">
    <property type="component" value="Unassembled WGS sequence"/>
</dbReference>
<sequence>MTKTVFLAVLMLSAAATPAYAIYDTRDEAEQAGAAPCSYACLQSKVEQLEEQMSATREGAAVAQAQLAIANQRLFAIERALLGEASDEFPIHKREPITGWIIPEPHDVWVVPDRAKKD</sequence>
<accession>A0A9W7KQD5</accession>
<protein>
    <submittedName>
        <fullName evidence="3">Uncharacterized protein</fullName>
    </submittedName>
</protein>
<comment type="caution">
    <text evidence="3">The sequence shown here is derived from an EMBL/GenBank/DDBJ whole genome shotgun (WGS) entry which is preliminary data.</text>
</comment>
<feature type="signal peptide" evidence="2">
    <location>
        <begin position="1"/>
        <end position="21"/>
    </location>
</feature>
<evidence type="ECO:0000313" key="3">
    <source>
        <dbReference type="EMBL" id="KAA0677626.1"/>
    </source>
</evidence>
<keyword evidence="1" id="KW-0175">Coiled coil</keyword>
<evidence type="ECO:0000256" key="1">
    <source>
        <dbReference type="SAM" id="Coils"/>
    </source>
</evidence>
<keyword evidence="4" id="KW-1185">Reference proteome</keyword>
<name>A0A9W7KQD5_9PROT</name>
<gene>
    <name evidence="3" type="ORF">DS843_22565</name>
</gene>
<feature type="chain" id="PRO_5040778629" evidence="2">
    <location>
        <begin position="22"/>
        <end position="118"/>
    </location>
</feature>
<feature type="coiled-coil region" evidence="1">
    <location>
        <begin position="39"/>
        <end position="66"/>
    </location>
</feature>
<organism evidence="3 4">
    <name type="scientific">Roseomonas genomospecies 6</name>
    <dbReference type="NCBI Taxonomy" id="214106"/>
    <lineage>
        <taxon>Bacteria</taxon>
        <taxon>Pseudomonadati</taxon>
        <taxon>Pseudomonadota</taxon>
        <taxon>Alphaproteobacteria</taxon>
        <taxon>Acetobacterales</taxon>
        <taxon>Roseomonadaceae</taxon>
        <taxon>Roseomonas</taxon>
    </lineage>
</organism>
<proteinExistence type="predicted"/>
<evidence type="ECO:0000256" key="2">
    <source>
        <dbReference type="SAM" id="SignalP"/>
    </source>
</evidence>
<reference evidence="3 4" key="1">
    <citation type="submission" date="2018-07" db="EMBL/GenBank/DDBJ databases">
        <title>Genome sequence of Azospirillum sp. ATCC 49961.</title>
        <authorList>
            <person name="Sant'Anna F.H."/>
            <person name="Baldani J.I."/>
            <person name="Zilli J.E."/>
            <person name="Reis V.M."/>
            <person name="Hartmann A."/>
            <person name="Cruz L."/>
            <person name="de Souza E.M."/>
            <person name="de Oliveira Pedrosa F."/>
            <person name="Passaglia L.M.P."/>
        </authorList>
    </citation>
    <scope>NUCLEOTIDE SEQUENCE [LARGE SCALE GENOMIC DNA]</scope>
    <source>
        <strain evidence="3 4">ATCC 49961</strain>
    </source>
</reference>
<dbReference type="AlphaFoldDB" id="A0A9W7KQD5"/>
<dbReference type="EMBL" id="QOKW01000022">
    <property type="protein sequence ID" value="KAA0677626.1"/>
    <property type="molecule type" value="Genomic_DNA"/>
</dbReference>
<keyword evidence="2" id="KW-0732">Signal</keyword>
<evidence type="ECO:0000313" key="4">
    <source>
        <dbReference type="Proteomes" id="UP000480854"/>
    </source>
</evidence>